<evidence type="ECO:0000313" key="1">
    <source>
        <dbReference type="EMBL" id="KRK80229.1"/>
    </source>
</evidence>
<dbReference type="EMBL" id="AZDZ01000006">
    <property type="protein sequence ID" value="KRK80229.1"/>
    <property type="molecule type" value="Genomic_DNA"/>
</dbReference>
<proteinExistence type="predicted"/>
<dbReference type="eggNOG" id="ENOG5030AUP">
    <property type="taxonomic scope" value="Bacteria"/>
</dbReference>
<dbReference type="Proteomes" id="UP000051248">
    <property type="component" value="Unassembled WGS sequence"/>
</dbReference>
<gene>
    <name evidence="1" type="ORF">FD03_GL002619</name>
</gene>
<keyword evidence="2" id="KW-1185">Reference proteome</keyword>
<evidence type="ECO:0000313" key="2">
    <source>
        <dbReference type="Proteomes" id="UP000051248"/>
    </source>
</evidence>
<sequence>MSQFGINDMLTIERMTIVEFGIRREAATRKLTDQLQNIYLQAYLNRIAAAVGEDNKYVFPEFKDFFDYEKTLQLMLHGEPHKKKESEMDKDLVAIAKRLQRLRGKEVKN</sequence>
<dbReference type="AlphaFoldDB" id="A0A0R1K9H5"/>
<comment type="caution">
    <text evidence="1">The sequence shown here is derived from an EMBL/GenBank/DDBJ whole genome shotgun (WGS) entry which is preliminary data.</text>
</comment>
<dbReference type="STRING" id="1423775.FD03_GL002619"/>
<dbReference type="RefSeq" id="WP_025025158.1">
    <property type="nucleotide sequence ID" value="NZ_AZDZ01000006.1"/>
</dbReference>
<dbReference type="PATRIC" id="fig|1423775.4.peg.2667"/>
<organism evidence="1 2">
    <name type="scientific">Companilactobacillus nodensis DSM 19682 = JCM 14932 = NBRC 107160</name>
    <dbReference type="NCBI Taxonomy" id="1423775"/>
    <lineage>
        <taxon>Bacteria</taxon>
        <taxon>Bacillati</taxon>
        <taxon>Bacillota</taxon>
        <taxon>Bacilli</taxon>
        <taxon>Lactobacillales</taxon>
        <taxon>Lactobacillaceae</taxon>
        <taxon>Companilactobacillus</taxon>
    </lineage>
</organism>
<accession>A0A0R1K9H5</accession>
<protein>
    <submittedName>
        <fullName evidence="1">Uncharacterized protein</fullName>
    </submittedName>
</protein>
<reference evidence="1 2" key="1">
    <citation type="journal article" date="2015" name="Genome Announc.">
        <title>Expanding the biotechnology potential of lactobacilli through comparative genomics of 213 strains and associated genera.</title>
        <authorList>
            <person name="Sun Z."/>
            <person name="Harris H.M."/>
            <person name="McCann A."/>
            <person name="Guo C."/>
            <person name="Argimon S."/>
            <person name="Zhang W."/>
            <person name="Yang X."/>
            <person name="Jeffery I.B."/>
            <person name="Cooney J.C."/>
            <person name="Kagawa T.F."/>
            <person name="Liu W."/>
            <person name="Song Y."/>
            <person name="Salvetti E."/>
            <person name="Wrobel A."/>
            <person name="Rasinkangas P."/>
            <person name="Parkhill J."/>
            <person name="Rea M.C."/>
            <person name="O'Sullivan O."/>
            <person name="Ritari J."/>
            <person name="Douillard F.P."/>
            <person name="Paul Ross R."/>
            <person name="Yang R."/>
            <person name="Briner A.E."/>
            <person name="Felis G.E."/>
            <person name="de Vos W.M."/>
            <person name="Barrangou R."/>
            <person name="Klaenhammer T.R."/>
            <person name="Caufield P.W."/>
            <person name="Cui Y."/>
            <person name="Zhang H."/>
            <person name="O'Toole P.W."/>
        </authorList>
    </citation>
    <scope>NUCLEOTIDE SEQUENCE [LARGE SCALE GENOMIC DNA]</scope>
    <source>
        <strain evidence="1 2">DSM 19682</strain>
    </source>
</reference>
<name>A0A0R1K9H5_9LACO</name>